<keyword evidence="9 14" id="KW-0732">Signal</keyword>
<evidence type="ECO:0000256" key="6">
    <source>
        <dbReference type="ARBA" id="ARBA00022530"/>
    </source>
</evidence>
<dbReference type="GO" id="GO:0032190">
    <property type="term" value="F:acrosin binding"/>
    <property type="evidence" value="ECO:0007669"/>
    <property type="project" value="TreeGrafter"/>
</dbReference>
<protein>
    <recommendedName>
        <fullName evidence="3 14">Zona pellucida sperm-binding protein 3</fullName>
    </recommendedName>
</protein>
<dbReference type="FunFam" id="2.60.40.3210:FF:000001">
    <property type="entry name" value="Zona pellucida sperm-binding protein 3"/>
    <property type="match status" value="1"/>
</dbReference>
<name>A0A3B3S022_9TELE</name>
<keyword evidence="5 14" id="KW-0964">Secreted</keyword>
<evidence type="ECO:0000256" key="7">
    <source>
        <dbReference type="ARBA" id="ARBA00022685"/>
    </source>
</evidence>
<keyword evidence="12 14" id="KW-1015">Disulfide bond</keyword>
<evidence type="ECO:0000256" key="15">
    <source>
        <dbReference type="SAM" id="MobiDB-lite"/>
    </source>
</evidence>
<evidence type="ECO:0000256" key="8">
    <source>
        <dbReference type="ARBA" id="ARBA00022692"/>
    </source>
</evidence>
<evidence type="ECO:0000256" key="9">
    <source>
        <dbReference type="ARBA" id="ARBA00022729"/>
    </source>
</evidence>
<keyword evidence="7 14" id="KW-0165">Cleavage on pair of basic residues</keyword>
<evidence type="ECO:0000256" key="1">
    <source>
        <dbReference type="ARBA" id="ARBA00004498"/>
    </source>
</evidence>
<dbReference type="InterPro" id="IPR001507">
    <property type="entry name" value="ZP_dom"/>
</dbReference>
<dbReference type="GO" id="GO:0007339">
    <property type="term" value="P:binding of sperm to zona pellucida"/>
    <property type="evidence" value="ECO:0007669"/>
    <property type="project" value="UniProtKB-UniRule"/>
</dbReference>
<dbReference type="FunFam" id="2.60.40.4100:FF:000002">
    <property type="entry name" value="Zona pellucida sperm-binding protein 3"/>
    <property type="match status" value="1"/>
</dbReference>
<evidence type="ECO:0000256" key="2">
    <source>
        <dbReference type="ARBA" id="ARBA00006735"/>
    </source>
</evidence>
<organism evidence="17 18">
    <name type="scientific">Paramormyrops kingsleyae</name>
    <dbReference type="NCBI Taxonomy" id="1676925"/>
    <lineage>
        <taxon>Eukaryota</taxon>
        <taxon>Metazoa</taxon>
        <taxon>Chordata</taxon>
        <taxon>Craniata</taxon>
        <taxon>Vertebrata</taxon>
        <taxon>Euteleostomi</taxon>
        <taxon>Actinopterygii</taxon>
        <taxon>Neopterygii</taxon>
        <taxon>Teleostei</taxon>
        <taxon>Osteoglossocephala</taxon>
        <taxon>Osteoglossomorpha</taxon>
        <taxon>Osteoglossiformes</taxon>
        <taxon>Mormyridae</taxon>
        <taxon>Paramormyrops</taxon>
    </lineage>
</organism>
<dbReference type="InterPro" id="IPR042235">
    <property type="entry name" value="ZP-C_dom"/>
</dbReference>
<dbReference type="InterPro" id="IPR055356">
    <property type="entry name" value="ZP-N"/>
</dbReference>
<dbReference type="Gene3D" id="2.60.40.3210">
    <property type="entry name" value="Zona pellucida, ZP-N domain"/>
    <property type="match status" value="1"/>
</dbReference>
<evidence type="ECO:0000256" key="14">
    <source>
        <dbReference type="RuleBase" id="RU367066"/>
    </source>
</evidence>
<keyword evidence="6 14" id="KW-0272">Extracellular matrix</keyword>
<feature type="signal peptide" evidence="14">
    <location>
        <begin position="1"/>
        <end position="21"/>
    </location>
</feature>
<dbReference type="GO" id="GO:2000344">
    <property type="term" value="P:positive regulation of acrosome reaction"/>
    <property type="evidence" value="ECO:0007669"/>
    <property type="project" value="UniProtKB-UniRule"/>
</dbReference>
<dbReference type="Gene3D" id="2.60.40.4100">
    <property type="entry name" value="Zona pellucida, ZP-C domain"/>
    <property type="match status" value="1"/>
</dbReference>
<evidence type="ECO:0000256" key="13">
    <source>
        <dbReference type="ARBA" id="ARBA00023180"/>
    </source>
</evidence>
<evidence type="ECO:0000313" key="18">
    <source>
        <dbReference type="Proteomes" id="UP000261540"/>
    </source>
</evidence>
<comment type="subcellular location">
    <subcellularLocation>
        <location evidence="1">Secreted</location>
        <location evidence="1">Extracellular space</location>
        <location evidence="1">Extracellular matrix</location>
    </subcellularLocation>
    <subcellularLocation>
        <location evidence="14">Zona pellucida</location>
    </subcellularLocation>
    <subcellularLocation>
        <location evidence="14">Cell membrane</location>
        <topology evidence="14">Single-pass type I membrane protein</topology>
    </subcellularLocation>
</comment>
<sequence>MVLISLFYCSILVDSFPAVLTYDGFPTIRKQLLNPTGQLTLPETALIHPPQINPGIAVGELYPSPPPLVGPAAVISDMYTIVAPQKPNGPDMGAGKLYSISLPQQVLQKGVGFADSVPRQNPVTVKCHAATIEVIVNADLYSTGTLINGSDLRLGLDAISPSSCFAIASGESEFTIHAELKECGTKLWVSSCKNALIYTNNLIYSPVPFDGVIRLEGVVVPIECHYGRRYNISNDLQPTWVPFIGTSSAEEILDFSLMLMSSDWLAQRSSIYFPGEIMYFEASVRAGLMSLRVFVDYCIATLVPDWTTHPQYSFIENYGCLTDAKRTGSCSLFQPRSEDHKLRFQLEAFRFSQQLYITCHLKAVPVTNMDLTNKACSFIEDSWKSADGNDGVCNTCQLYMESQGDYYDQPKTPMSNGVSQNNKKPPSAHQKVYSSLRVLRSWKWKYYRLHMLNMNPSSPGGAY</sequence>
<comment type="function">
    <text evidence="14">Component of the zona pellucida, an extracellular matrix surrounding oocytes which mediates sperm binding, induction of the acrosome reaction and prevents post-fertilization polyspermy. The zona pellucida is composed of 3 to 4 glycoproteins, ZP1, ZP2, ZP3, and ZP4. ZP3 is essential for sperm binding and zona matrix formation.</text>
</comment>
<keyword evidence="18" id="KW-1185">Reference proteome</keyword>
<dbReference type="GO" id="GO:0005886">
    <property type="term" value="C:plasma membrane"/>
    <property type="evidence" value="ECO:0007669"/>
    <property type="project" value="UniProtKB-SubCell"/>
</dbReference>
<accession>A0A3B3S022</accession>
<keyword evidence="8" id="KW-0812">Transmembrane</keyword>
<reference evidence="17" key="1">
    <citation type="submission" date="2025-08" db="UniProtKB">
        <authorList>
            <consortium name="Ensembl"/>
        </authorList>
    </citation>
    <scope>IDENTIFICATION</scope>
</reference>
<comment type="similarity">
    <text evidence="2 14">Belongs to the ZP domain family. ZPC subfamily.</text>
</comment>
<dbReference type="GO" id="GO:0035804">
    <property type="term" value="F:structural constituent of egg coat"/>
    <property type="evidence" value="ECO:0007669"/>
    <property type="project" value="UniProtKB-UniRule"/>
</dbReference>
<dbReference type="SMART" id="SM00241">
    <property type="entry name" value="ZP"/>
    <property type="match status" value="1"/>
</dbReference>
<dbReference type="PANTHER" id="PTHR11576">
    <property type="entry name" value="ZONA PELLUCIDA SPERM-BINDING PROTEIN 3"/>
    <property type="match status" value="1"/>
</dbReference>
<dbReference type="GO" id="GO:0035805">
    <property type="term" value="C:egg coat"/>
    <property type="evidence" value="ECO:0007669"/>
    <property type="project" value="UniProtKB-SubCell"/>
</dbReference>
<dbReference type="PANTHER" id="PTHR11576:SF2">
    <property type="entry name" value="ZONA PELLUCIDA SPERM-BINDING PROTEIN 3"/>
    <property type="match status" value="1"/>
</dbReference>
<evidence type="ECO:0000256" key="4">
    <source>
        <dbReference type="ARBA" id="ARBA00022475"/>
    </source>
</evidence>
<keyword evidence="4 14" id="KW-1003">Cell membrane</keyword>
<keyword evidence="10" id="KW-1133">Transmembrane helix</keyword>
<comment type="domain">
    <text evidence="14">The ZP domain is involved in the polymerization of the ZP proteins to form the zona pellucida.</text>
</comment>
<feature type="compositionally biased region" description="Polar residues" evidence="15">
    <location>
        <begin position="412"/>
        <end position="424"/>
    </location>
</feature>
<evidence type="ECO:0000313" key="17">
    <source>
        <dbReference type="Ensembl" id="ENSPKIP00000023396.1"/>
    </source>
</evidence>
<evidence type="ECO:0000259" key="16">
    <source>
        <dbReference type="PROSITE" id="PS51034"/>
    </source>
</evidence>
<dbReference type="GO" id="GO:0035803">
    <property type="term" value="P:egg coat formation"/>
    <property type="evidence" value="ECO:0007669"/>
    <property type="project" value="UniProtKB-UniRule"/>
</dbReference>
<keyword evidence="13" id="KW-0325">Glycoprotein</keyword>
<dbReference type="GeneTree" id="ENSGT01030000234567"/>
<feature type="chain" id="PRO_5041486718" description="Zona pellucida sperm-binding protein 3" evidence="14">
    <location>
        <begin position="22"/>
        <end position="463"/>
    </location>
</feature>
<feature type="domain" description="ZP" evidence="16">
    <location>
        <begin position="126"/>
        <end position="383"/>
    </location>
</feature>
<dbReference type="Pfam" id="PF00100">
    <property type="entry name" value="Zona_pellucida"/>
    <property type="match status" value="1"/>
</dbReference>
<keyword evidence="11" id="KW-0472">Membrane</keyword>
<dbReference type="Proteomes" id="UP000261540">
    <property type="component" value="Unplaced"/>
</dbReference>
<comment type="PTM">
    <text evidence="14">Proteolytically cleaved before the transmembrane segment to yield the secreted ectodomain incorporated in the zona pellucida.</text>
</comment>
<dbReference type="AlphaFoldDB" id="A0A3B3S022"/>
<evidence type="ECO:0000256" key="12">
    <source>
        <dbReference type="ARBA" id="ARBA00023157"/>
    </source>
</evidence>
<evidence type="ECO:0000256" key="5">
    <source>
        <dbReference type="ARBA" id="ARBA00022525"/>
    </source>
</evidence>
<evidence type="ECO:0000256" key="11">
    <source>
        <dbReference type="ARBA" id="ARBA00023136"/>
    </source>
</evidence>
<dbReference type="InterPro" id="IPR055355">
    <property type="entry name" value="ZP-C"/>
</dbReference>
<proteinExistence type="inferred from homology"/>
<feature type="region of interest" description="Disordered" evidence="15">
    <location>
        <begin position="410"/>
        <end position="431"/>
    </location>
</feature>
<reference evidence="17" key="2">
    <citation type="submission" date="2025-09" db="UniProtKB">
        <authorList>
            <consortium name="Ensembl"/>
        </authorList>
    </citation>
    <scope>IDENTIFICATION</scope>
</reference>
<dbReference type="PROSITE" id="PS51034">
    <property type="entry name" value="ZP_2"/>
    <property type="match status" value="1"/>
</dbReference>
<dbReference type="Ensembl" id="ENSPKIT00000004080.1">
    <property type="protein sequence ID" value="ENSPKIP00000023396.1"/>
    <property type="gene ID" value="ENSPKIG00000007003.1"/>
</dbReference>
<dbReference type="Pfam" id="PF23344">
    <property type="entry name" value="ZP-N"/>
    <property type="match status" value="1"/>
</dbReference>
<evidence type="ECO:0000256" key="10">
    <source>
        <dbReference type="ARBA" id="ARBA00022989"/>
    </source>
</evidence>
<evidence type="ECO:0000256" key="3">
    <source>
        <dbReference type="ARBA" id="ARBA00017980"/>
    </source>
</evidence>